<dbReference type="InterPro" id="IPR016169">
    <property type="entry name" value="FAD-bd_PCMH_sub2"/>
</dbReference>
<protein>
    <submittedName>
        <fullName evidence="2">Unannotated protein</fullName>
    </submittedName>
</protein>
<reference evidence="2" key="1">
    <citation type="submission" date="2020-05" db="EMBL/GenBank/DDBJ databases">
        <authorList>
            <person name="Chiriac C."/>
            <person name="Salcher M."/>
            <person name="Ghai R."/>
            <person name="Kavagutti S V."/>
        </authorList>
    </citation>
    <scope>NUCLEOTIDE SEQUENCE</scope>
</reference>
<dbReference type="PANTHER" id="PTHR42659:SF9">
    <property type="entry name" value="XANTHINE DEHYDROGENASE FAD-BINDING SUBUNIT XDHB-RELATED"/>
    <property type="match status" value="1"/>
</dbReference>
<dbReference type="PANTHER" id="PTHR42659">
    <property type="entry name" value="XANTHINE DEHYDROGENASE SUBUNIT C-RELATED"/>
    <property type="match status" value="1"/>
</dbReference>
<organism evidence="2">
    <name type="scientific">freshwater metagenome</name>
    <dbReference type="NCBI Taxonomy" id="449393"/>
    <lineage>
        <taxon>unclassified sequences</taxon>
        <taxon>metagenomes</taxon>
        <taxon>ecological metagenomes</taxon>
    </lineage>
</organism>
<accession>A0A6J6TLL6</accession>
<name>A0A6J6TLL6_9ZZZZ</name>
<evidence type="ECO:0000313" key="2">
    <source>
        <dbReference type="EMBL" id="CAB4747259.1"/>
    </source>
</evidence>
<evidence type="ECO:0000259" key="1">
    <source>
        <dbReference type="PROSITE" id="PS51387"/>
    </source>
</evidence>
<dbReference type="InterPro" id="IPR036318">
    <property type="entry name" value="FAD-bd_PCMH-like_sf"/>
</dbReference>
<dbReference type="GO" id="GO:0016491">
    <property type="term" value="F:oxidoreductase activity"/>
    <property type="evidence" value="ECO:0007669"/>
    <property type="project" value="InterPro"/>
</dbReference>
<feature type="domain" description="FAD-binding PCMH-type" evidence="1">
    <location>
        <begin position="1"/>
        <end position="193"/>
    </location>
</feature>
<dbReference type="Gene3D" id="3.30.465.10">
    <property type="match status" value="1"/>
</dbReference>
<dbReference type="Pfam" id="PF00941">
    <property type="entry name" value="FAD_binding_5"/>
    <property type="match status" value="1"/>
</dbReference>
<proteinExistence type="predicted"/>
<dbReference type="InterPro" id="IPR016166">
    <property type="entry name" value="FAD-bd_PCMH"/>
</dbReference>
<gene>
    <name evidence="2" type="ORF">UFOPK2761_01743</name>
</gene>
<dbReference type="InterPro" id="IPR002346">
    <property type="entry name" value="Mopterin_DH_FAD-bd"/>
</dbReference>
<dbReference type="SUPFAM" id="SSF56176">
    <property type="entry name" value="FAD-binding/transporter-associated domain-like"/>
    <property type="match status" value="1"/>
</dbReference>
<dbReference type="AlphaFoldDB" id="A0A6J6TLL6"/>
<sequence length="249" mass="25912">MDLTTVSSHRLARRREDLLLGVGETLLAGGTWLFSEPQPATTGLVDLTTLGWPDLEQLPDGSLRIAATCPVAVLRERGGLFAWCADALLMSPKVQAVATVGGNVCLGLPAGAMTSLLAGLDATAVVWTPDGDERLVAVADLVVGNAATSLTSGEVVRCFDVPAASLAAPVAHRRFSLADLGRSAGVVIGLRTADGVRVTVTGSTTRPVVLADGQGVEAIDCWHEDAHGARDWRVAQTARCLAEVREELG</sequence>
<dbReference type="InterPro" id="IPR051312">
    <property type="entry name" value="Diverse_Substr_Oxidored"/>
</dbReference>
<dbReference type="PROSITE" id="PS51387">
    <property type="entry name" value="FAD_PCMH"/>
    <property type="match status" value="1"/>
</dbReference>
<dbReference type="EMBL" id="CAEZYQ010000012">
    <property type="protein sequence ID" value="CAB4747259.1"/>
    <property type="molecule type" value="Genomic_DNA"/>
</dbReference>
<dbReference type="GO" id="GO:0071949">
    <property type="term" value="F:FAD binding"/>
    <property type="evidence" value="ECO:0007669"/>
    <property type="project" value="InterPro"/>
</dbReference>